<accession>A0A484C710</accession>
<evidence type="ECO:0000313" key="4">
    <source>
        <dbReference type="Proteomes" id="UP000295070"/>
    </source>
</evidence>
<reference evidence="3 4" key="1">
    <citation type="submission" date="2019-01" db="EMBL/GenBank/DDBJ databases">
        <title>A chromosome-scale genome assembly of the yellow perch, Perca flavescens.</title>
        <authorList>
            <person name="Feron R."/>
            <person name="Morvezen R."/>
            <person name="Bestin A."/>
            <person name="Haffray P."/>
            <person name="Klopp C."/>
            <person name="Zahm M."/>
            <person name="Cabau C."/>
            <person name="Roques C."/>
            <person name="Donnadieu C."/>
            <person name="Bouchez O."/>
            <person name="Christie M."/>
            <person name="Larson W."/>
            <person name="Guiguen Y."/>
        </authorList>
    </citation>
    <scope>NUCLEOTIDE SEQUENCE [LARGE SCALE GENOMIC DNA]</scope>
    <source>
        <strain evidence="3">YP-PL-M2</strain>
        <tissue evidence="3">Blood</tissue>
    </source>
</reference>
<proteinExistence type="predicted"/>
<feature type="compositionally biased region" description="Polar residues" evidence="1">
    <location>
        <begin position="142"/>
        <end position="152"/>
    </location>
</feature>
<feature type="compositionally biased region" description="Low complexity" evidence="1">
    <location>
        <begin position="163"/>
        <end position="176"/>
    </location>
</feature>
<keyword evidence="2" id="KW-0472">Membrane</keyword>
<evidence type="ECO:0000313" key="3">
    <source>
        <dbReference type="EMBL" id="TDG99516.1"/>
    </source>
</evidence>
<keyword evidence="4" id="KW-1185">Reference proteome</keyword>
<dbReference type="Proteomes" id="UP000295070">
    <property type="component" value="Chromosome 19"/>
</dbReference>
<feature type="compositionally biased region" description="Polar residues" evidence="1">
    <location>
        <begin position="126"/>
        <end position="135"/>
    </location>
</feature>
<protein>
    <submittedName>
        <fullName evidence="3">Uncharacterized protein</fullName>
    </submittedName>
</protein>
<dbReference type="EMBL" id="SCKG01000019">
    <property type="protein sequence ID" value="TDG99516.1"/>
    <property type="molecule type" value="Genomic_DNA"/>
</dbReference>
<feature type="compositionally biased region" description="Polar residues" evidence="1">
    <location>
        <begin position="104"/>
        <end position="118"/>
    </location>
</feature>
<dbReference type="AlphaFoldDB" id="A0A484C710"/>
<feature type="compositionally biased region" description="Basic and acidic residues" evidence="1">
    <location>
        <begin position="70"/>
        <end position="80"/>
    </location>
</feature>
<sequence>MLIKLSCTSLPMSLGYVILIFIVLIIIILCVILYFLRRAARSYSFDLHRQVPANHHNEPLGNFEPVYLDDLDRPAPKDEVTTDAPSPPPVSNGTTLQLEELISNGESATEKAPQNQPDANGLEISPPSSNTSPSLGQDAADKTSSPFSSTNMLFDAIGEEQQNENNNNPSISSSEPFVEINLDDPAWCD</sequence>
<name>A0A484C710_PERFV</name>
<keyword evidence="2" id="KW-0812">Transmembrane</keyword>
<evidence type="ECO:0000256" key="2">
    <source>
        <dbReference type="SAM" id="Phobius"/>
    </source>
</evidence>
<feature type="region of interest" description="Disordered" evidence="1">
    <location>
        <begin position="54"/>
        <end position="189"/>
    </location>
</feature>
<keyword evidence="2" id="KW-1133">Transmembrane helix</keyword>
<organism evidence="3 4">
    <name type="scientific">Perca flavescens</name>
    <name type="common">American yellow perch</name>
    <name type="synonym">Morone flavescens</name>
    <dbReference type="NCBI Taxonomy" id="8167"/>
    <lineage>
        <taxon>Eukaryota</taxon>
        <taxon>Metazoa</taxon>
        <taxon>Chordata</taxon>
        <taxon>Craniata</taxon>
        <taxon>Vertebrata</taxon>
        <taxon>Euteleostomi</taxon>
        <taxon>Actinopterygii</taxon>
        <taxon>Neopterygii</taxon>
        <taxon>Teleostei</taxon>
        <taxon>Neoteleostei</taxon>
        <taxon>Acanthomorphata</taxon>
        <taxon>Eupercaria</taxon>
        <taxon>Perciformes</taxon>
        <taxon>Percoidei</taxon>
        <taxon>Percidae</taxon>
        <taxon>Percinae</taxon>
        <taxon>Perca</taxon>
    </lineage>
</organism>
<comment type="caution">
    <text evidence="3">The sequence shown here is derived from an EMBL/GenBank/DDBJ whole genome shotgun (WGS) entry which is preliminary data.</text>
</comment>
<evidence type="ECO:0000256" key="1">
    <source>
        <dbReference type="SAM" id="MobiDB-lite"/>
    </source>
</evidence>
<gene>
    <name evidence="3" type="ORF">EPR50_G00194480</name>
</gene>
<feature type="transmembrane region" description="Helical" evidence="2">
    <location>
        <begin position="14"/>
        <end position="36"/>
    </location>
</feature>